<dbReference type="AlphaFoldDB" id="A0A3B1DPC7"/>
<keyword evidence="4" id="KW-0479">Metal-binding</keyword>
<comment type="similarity">
    <text evidence="2">Belongs to the [NiFe]/[NiFeSe] hydrogenase large subunit family.</text>
</comment>
<dbReference type="InterPro" id="IPR018194">
    <property type="entry name" value="Ni-dep_hyd_lsu_Ni_BS"/>
</dbReference>
<dbReference type="PANTHER" id="PTHR43600:SF2">
    <property type="entry name" value="F420-NON-REDUCING HYDROGENASE VHU SUBUNIT A"/>
    <property type="match status" value="1"/>
</dbReference>
<dbReference type="PANTHER" id="PTHR43600">
    <property type="entry name" value="COENZYME F420 HYDROGENASE, SUBUNIT ALPHA"/>
    <property type="match status" value="1"/>
</dbReference>
<evidence type="ECO:0000256" key="4">
    <source>
        <dbReference type="ARBA" id="ARBA00022723"/>
    </source>
</evidence>
<dbReference type="SUPFAM" id="SSF56762">
    <property type="entry name" value="HydB/Nqo4-like"/>
    <property type="match status" value="1"/>
</dbReference>
<dbReference type="GO" id="GO:0008901">
    <property type="term" value="F:ferredoxin hydrogenase activity"/>
    <property type="evidence" value="ECO:0007669"/>
    <property type="project" value="InterPro"/>
</dbReference>
<gene>
    <name evidence="6" type="ORF">MNBD_NITROSPINAE05-1125</name>
</gene>
<dbReference type="Pfam" id="PF00374">
    <property type="entry name" value="NiFeSe_Hases"/>
    <property type="match status" value="2"/>
</dbReference>
<evidence type="ECO:0000256" key="5">
    <source>
        <dbReference type="ARBA" id="ARBA00023002"/>
    </source>
</evidence>
<dbReference type="EMBL" id="UOGG01000119">
    <property type="protein sequence ID" value="VAX30587.1"/>
    <property type="molecule type" value="Genomic_DNA"/>
</dbReference>
<keyword evidence="5 6" id="KW-0560">Oxidoreductase</keyword>
<evidence type="ECO:0000256" key="1">
    <source>
        <dbReference type="ARBA" id="ARBA00001967"/>
    </source>
</evidence>
<dbReference type="Gene3D" id="1.10.645.10">
    <property type="entry name" value="Cytochrome-c3 Hydrogenase, chain B"/>
    <property type="match status" value="1"/>
</dbReference>
<dbReference type="InterPro" id="IPR029014">
    <property type="entry name" value="NiFe-Hase_large"/>
</dbReference>
<proteinExistence type="inferred from homology"/>
<evidence type="ECO:0000313" key="6">
    <source>
        <dbReference type="EMBL" id="VAX30587.1"/>
    </source>
</evidence>
<reference evidence="6" key="1">
    <citation type="submission" date="2018-06" db="EMBL/GenBank/DDBJ databases">
        <authorList>
            <person name="Zhirakovskaya E."/>
        </authorList>
    </citation>
    <scope>NUCLEOTIDE SEQUENCE</scope>
</reference>
<dbReference type="GO" id="GO:0016151">
    <property type="term" value="F:nickel cation binding"/>
    <property type="evidence" value="ECO:0007669"/>
    <property type="project" value="InterPro"/>
</dbReference>
<keyword evidence="3" id="KW-0533">Nickel</keyword>
<sequence length="434" mass="49590">MTKKKSKTKIIKVDTLARVEGEGSLYIKVKDGSVEDVRLKIFEPPRFFEAFLRDRDFKEVPDITARICGICPVAYQMSSVHAMEDALGVKVDGPLRELRRLLYCGEWIESHVLHIFMLHAPDFLGYEDAICMAKDHRDIVERGLKLKKAGNDLMAKIGGREIHPINVRVGGFFKVFKKRELKDLVEQLKWAREAALETVRWTAKLSFPEFEQDYEFVALRHPDEYPVNEGRLVSSAGLDIDISQFNQHFEEEHVEHSNALHSVLKERGAYFVGPMARFNLNFDRLSPIAKEAAQQAGLSGKCNNPFKSIIVRSVEVLYACDEALRILENYEMPDSPYMEIEPKAGTGHGCTEAPRGILYHRYTIDDSGKVLDAQIVPPTSQNQKTIENDLKHFVAKYLDLPDAELTWQCEQAIRNYDPCISCATHFLKLEMDRQ</sequence>
<comment type="cofactor">
    <cofactor evidence="1">
        <name>Ni(2+)</name>
        <dbReference type="ChEBI" id="CHEBI:49786"/>
    </cofactor>
</comment>
<organism evidence="6">
    <name type="scientific">hydrothermal vent metagenome</name>
    <dbReference type="NCBI Taxonomy" id="652676"/>
    <lineage>
        <taxon>unclassified sequences</taxon>
        <taxon>metagenomes</taxon>
        <taxon>ecological metagenomes</taxon>
    </lineage>
</organism>
<dbReference type="PROSITE" id="PS00508">
    <property type="entry name" value="NI_HGENASE_L_2"/>
    <property type="match status" value="1"/>
</dbReference>
<evidence type="ECO:0000256" key="2">
    <source>
        <dbReference type="ARBA" id="ARBA00009292"/>
    </source>
</evidence>
<dbReference type="InterPro" id="IPR001501">
    <property type="entry name" value="Ni-dep_hyd_lsu"/>
</dbReference>
<name>A0A3B1DPC7_9ZZZZ</name>
<accession>A0A3B1DPC7</accession>
<protein>
    <submittedName>
        <fullName evidence="6">Sulfhydrogenase subunit alpha</fullName>
        <ecNumber evidence="6">1.12.1.5</ecNumber>
    </submittedName>
</protein>
<dbReference type="EC" id="1.12.1.5" evidence="6"/>
<evidence type="ECO:0000256" key="3">
    <source>
        <dbReference type="ARBA" id="ARBA00022596"/>
    </source>
</evidence>